<feature type="compositionally biased region" description="Low complexity" evidence="1">
    <location>
        <begin position="1"/>
        <end position="19"/>
    </location>
</feature>
<sequence>MNHHTSSSSGQSNQAGSSGVLNSSPASNIINREHSTMQIANILLDNASHATALGSIEDIPDMNNLPFEGYNLEELWDWMDSGGDMGVMENIDWTNGTGFEDH</sequence>
<dbReference type="EMBL" id="JAHFXS010000014">
    <property type="protein sequence ID" value="KAG9990861.1"/>
    <property type="molecule type" value="Genomic_DNA"/>
</dbReference>
<evidence type="ECO:0000313" key="3">
    <source>
        <dbReference type="Proteomes" id="UP000729357"/>
    </source>
</evidence>
<keyword evidence="3" id="KW-1185">Reference proteome</keyword>
<accession>A0A9P8G4K7</accession>
<feature type="compositionally biased region" description="Polar residues" evidence="1">
    <location>
        <begin position="20"/>
        <end position="29"/>
    </location>
</feature>
<feature type="region of interest" description="Disordered" evidence="1">
    <location>
        <begin position="1"/>
        <end position="29"/>
    </location>
</feature>
<proteinExistence type="predicted"/>
<protein>
    <submittedName>
        <fullName evidence="2">Uncharacterized protein</fullName>
    </submittedName>
</protein>
<name>A0A9P8G4K7_AURME</name>
<dbReference type="AlphaFoldDB" id="A0A9P8G4K7"/>
<dbReference type="Proteomes" id="UP000729357">
    <property type="component" value="Unassembled WGS sequence"/>
</dbReference>
<gene>
    <name evidence="2" type="ORF">KCU98_g798</name>
</gene>
<reference evidence="2" key="2">
    <citation type="submission" date="2021-08" db="EMBL/GenBank/DDBJ databases">
        <authorList>
            <person name="Gostincar C."/>
            <person name="Sun X."/>
            <person name="Song Z."/>
            <person name="Gunde-Cimerman N."/>
        </authorList>
    </citation>
    <scope>NUCLEOTIDE SEQUENCE</scope>
    <source>
        <strain evidence="2">EXF-9298</strain>
    </source>
</reference>
<feature type="non-terminal residue" evidence="2">
    <location>
        <position position="102"/>
    </location>
</feature>
<comment type="caution">
    <text evidence="2">The sequence shown here is derived from an EMBL/GenBank/DDBJ whole genome shotgun (WGS) entry which is preliminary data.</text>
</comment>
<reference evidence="2" key="1">
    <citation type="journal article" date="2021" name="J Fungi (Basel)">
        <title>Virulence traits and population genomics of the black yeast Aureobasidium melanogenum.</title>
        <authorList>
            <person name="Cernosa A."/>
            <person name="Sun X."/>
            <person name="Gostincar C."/>
            <person name="Fang C."/>
            <person name="Gunde-Cimerman N."/>
            <person name="Song Z."/>
        </authorList>
    </citation>
    <scope>NUCLEOTIDE SEQUENCE</scope>
    <source>
        <strain evidence="2">EXF-9298</strain>
    </source>
</reference>
<evidence type="ECO:0000313" key="2">
    <source>
        <dbReference type="EMBL" id="KAG9990861.1"/>
    </source>
</evidence>
<evidence type="ECO:0000256" key="1">
    <source>
        <dbReference type="SAM" id="MobiDB-lite"/>
    </source>
</evidence>
<organism evidence="2 3">
    <name type="scientific">Aureobasidium melanogenum</name>
    <name type="common">Aureobasidium pullulans var. melanogenum</name>
    <dbReference type="NCBI Taxonomy" id="46634"/>
    <lineage>
        <taxon>Eukaryota</taxon>
        <taxon>Fungi</taxon>
        <taxon>Dikarya</taxon>
        <taxon>Ascomycota</taxon>
        <taxon>Pezizomycotina</taxon>
        <taxon>Dothideomycetes</taxon>
        <taxon>Dothideomycetidae</taxon>
        <taxon>Dothideales</taxon>
        <taxon>Saccotheciaceae</taxon>
        <taxon>Aureobasidium</taxon>
    </lineage>
</organism>